<keyword evidence="2" id="KW-1185">Reference proteome</keyword>
<proteinExistence type="predicted"/>
<protein>
    <submittedName>
        <fullName evidence="1">Uncharacterized protein</fullName>
    </submittedName>
</protein>
<dbReference type="AlphaFoldDB" id="A0A251S293"/>
<reference evidence="2" key="1">
    <citation type="journal article" date="2017" name="Nature">
        <title>The sunflower genome provides insights into oil metabolism, flowering and Asterid evolution.</title>
        <authorList>
            <person name="Badouin H."/>
            <person name="Gouzy J."/>
            <person name="Grassa C.J."/>
            <person name="Murat F."/>
            <person name="Staton S.E."/>
            <person name="Cottret L."/>
            <person name="Lelandais-Briere C."/>
            <person name="Owens G.L."/>
            <person name="Carrere S."/>
            <person name="Mayjonade B."/>
            <person name="Legrand L."/>
            <person name="Gill N."/>
            <person name="Kane N.C."/>
            <person name="Bowers J.E."/>
            <person name="Hubner S."/>
            <person name="Bellec A."/>
            <person name="Berard A."/>
            <person name="Berges H."/>
            <person name="Blanchet N."/>
            <person name="Boniface M.C."/>
            <person name="Brunel D."/>
            <person name="Catrice O."/>
            <person name="Chaidir N."/>
            <person name="Claudel C."/>
            <person name="Donnadieu C."/>
            <person name="Faraut T."/>
            <person name="Fievet G."/>
            <person name="Helmstetter N."/>
            <person name="King M."/>
            <person name="Knapp S.J."/>
            <person name="Lai Z."/>
            <person name="Le Paslier M.C."/>
            <person name="Lippi Y."/>
            <person name="Lorenzon L."/>
            <person name="Mandel J.R."/>
            <person name="Marage G."/>
            <person name="Marchand G."/>
            <person name="Marquand E."/>
            <person name="Bret-Mestries E."/>
            <person name="Morien E."/>
            <person name="Nambeesan S."/>
            <person name="Nguyen T."/>
            <person name="Pegot-Espagnet P."/>
            <person name="Pouilly N."/>
            <person name="Raftis F."/>
            <person name="Sallet E."/>
            <person name="Schiex T."/>
            <person name="Thomas J."/>
            <person name="Vandecasteele C."/>
            <person name="Vares D."/>
            <person name="Vear F."/>
            <person name="Vautrin S."/>
            <person name="Crespi M."/>
            <person name="Mangin B."/>
            <person name="Burke J.M."/>
            <person name="Salse J."/>
            <person name="Munos S."/>
            <person name="Vincourt P."/>
            <person name="Rieseberg L.H."/>
            <person name="Langlade N.B."/>
        </authorList>
    </citation>
    <scope>NUCLEOTIDE SEQUENCE [LARGE SCALE GENOMIC DNA]</scope>
    <source>
        <strain evidence="2">cv. SF193</strain>
    </source>
</reference>
<evidence type="ECO:0000313" key="1">
    <source>
        <dbReference type="EMBL" id="OTF91291.1"/>
    </source>
</evidence>
<gene>
    <name evidence="1" type="ORF">HannXRQ_Chr16g0509091</name>
</gene>
<sequence length="79" mass="8523">MVFCWFPTELRSCLNFGTSQPVNETASAPVKVVVTVSRIISSCSGDLGVPSSQTRTLVNTWIIGRLSNSVDSQDVEESS</sequence>
<accession>A0A251S293</accession>
<organism evidence="1 2">
    <name type="scientific">Helianthus annuus</name>
    <name type="common">Common sunflower</name>
    <dbReference type="NCBI Taxonomy" id="4232"/>
    <lineage>
        <taxon>Eukaryota</taxon>
        <taxon>Viridiplantae</taxon>
        <taxon>Streptophyta</taxon>
        <taxon>Embryophyta</taxon>
        <taxon>Tracheophyta</taxon>
        <taxon>Spermatophyta</taxon>
        <taxon>Magnoliopsida</taxon>
        <taxon>eudicotyledons</taxon>
        <taxon>Gunneridae</taxon>
        <taxon>Pentapetalae</taxon>
        <taxon>asterids</taxon>
        <taxon>campanulids</taxon>
        <taxon>Asterales</taxon>
        <taxon>Asteraceae</taxon>
        <taxon>Asteroideae</taxon>
        <taxon>Heliantheae alliance</taxon>
        <taxon>Heliantheae</taxon>
        <taxon>Helianthus</taxon>
    </lineage>
</organism>
<dbReference type="InParanoid" id="A0A251S293"/>
<evidence type="ECO:0000313" key="2">
    <source>
        <dbReference type="Proteomes" id="UP000215914"/>
    </source>
</evidence>
<dbReference type="Proteomes" id="UP000215914">
    <property type="component" value="Chromosome 16"/>
</dbReference>
<dbReference type="EMBL" id="CM007905">
    <property type="protein sequence ID" value="OTF91291.1"/>
    <property type="molecule type" value="Genomic_DNA"/>
</dbReference>
<name>A0A251S293_HELAN</name>